<accession>A0AAU8LWF9</accession>
<proteinExistence type="predicted"/>
<reference evidence="2" key="1">
    <citation type="journal article" date="2024" name="Syst. Appl. Microbiol.">
        <title>First single-strain enrichments of Electrothrix cable bacteria, description of E. aestuarii sp. nov. and E. rattekaaiensis sp. nov., and proposal of a cable bacteria taxonomy following the rules of the SeqCode.</title>
        <authorList>
            <person name="Plum-Jensen L.E."/>
            <person name="Schramm A."/>
            <person name="Marshall I.P.G."/>
        </authorList>
    </citation>
    <scope>NUCLEOTIDE SEQUENCE</scope>
    <source>
        <strain evidence="2">Rat1</strain>
    </source>
</reference>
<evidence type="ECO:0000313" key="2">
    <source>
        <dbReference type="EMBL" id="XCN73201.1"/>
    </source>
</evidence>
<dbReference type="EMBL" id="CP159373">
    <property type="protein sequence ID" value="XCN73201.1"/>
    <property type="molecule type" value="Genomic_DNA"/>
</dbReference>
<gene>
    <name evidence="2" type="ORF">Q3M24_00100</name>
</gene>
<name>A0AAU8LWF9_9BACT</name>
<reference evidence="2" key="2">
    <citation type="submission" date="2024-06" db="EMBL/GenBank/DDBJ databases">
        <authorList>
            <person name="Plum-Jensen L.E."/>
            <person name="Schramm A."/>
            <person name="Marshall I.P.G."/>
        </authorList>
    </citation>
    <scope>NUCLEOTIDE SEQUENCE</scope>
    <source>
        <strain evidence="2">Rat1</strain>
    </source>
</reference>
<sequence length="209" mass="23599">MAVISKNLLLFLFLGALYWTCLQPNNVEPYFVSLSVLFVLFIVYTGSCGAMPDLRIKTLGLKKMKPDEMPALCYEIENIGDGDARNVQIETRINVAGKKNAGESFSVSIPSRAPKMFLSQGRAMHKNLSFMKRLSAYEIRMVEKGELLISAYSVVRYKDDRRKVHRELRSCSVYNPETHCFEKTFGLCVGEDWPTIGVQQPMSSGYVSC</sequence>
<protein>
    <submittedName>
        <fullName evidence="2">Uncharacterized protein</fullName>
    </submittedName>
</protein>
<keyword evidence="1" id="KW-0472">Membrane</keyword>
<keyword evidence="1" id="KW-1133">Transmembrane helix</keyword>
<dbReference type="AlphaFoldDB" id="A0AAU8LWF9"/>
<keyword evidence="1" id="KW-0812">Transmembrane</keyword>
<evidence type="ECO:0000256" key="1">
    <source>
        <dbReference type="SAM" id="Phobius"/>
    </source>
</evidence>
<organism evidence="2">
    <name type="scientific">Candidatus Electrothrix aestuarii</name>
    <dbReference type="NCBI Taxonomy" id="3062594"/>
    <lineage>
        <taxon>Bacteria</taxon>
        <taxon>Pseudomonadati</taxon>
        <taxon>Thermodesulfobacteriota</taxon>
        <taxon>Desulfobulbia</taxon>
        <taxon>Desulfobulbales</taxon>
        <taxon>Desulfobulbaceae</taxon>
        <taxon>Candidatus Electrothrix</taxon>
    </lineage>
</organism>
<feature type="transmembrane region" description="Helical" evidence="1">
    <location>
        <begin position="34"/>
        <end position="54"/>
    </location>
</feature>
<dbReference type="KEGG" id="eaj:Q3M24_00100"/>